<name>A0ABQ6M4D2_9STRA</name>
<sequence>MLFALGFLVHPPVAADFVDAIGESSGSAPDSPSQVRAHKLVEMSVCDNSFRALDPRSLALAAMLHEAGGAEESRQLHSMAAKLVPPPPPAVSPLPSASPPPCAAPSVSEIAQRFTAMLEKDANLLLVRDARMSDMRRNPAGLLGALANVGFESPVAVADFEAAATPHSGRRGSGKAGSARKAKSRRGEGRAGGNGKAK</sequence>
<feature type="chain" id="PRO_5047440087" evidence="2">
    <location>
        <begin position="16"/>
        <end position="198"/>
    </location>
</feature>
<keyword evidence="2" id="KW-0732">Signal</keyword>
<evidence type="ECO:0000313" key="3">
    <source>
        <dbReference type="EMBL" id="GMI19233.1"/>
    </source>
</evidence>
<accession>A0ABQ6M4D2</accession>
<organism evidence="3 4">
    <name type="scientific">Tetraparma gracilis</name>
    <dbReference type="NCBI Taxonomy" id="2962635"/>
    <lineage>
        <taxon>Eukaryota</taxon>
        <taxon>Sar</taxon>
        <taxon>Stramenopiles</taxon>
        <taxon>Ochrophyta</taxon>
        <taxon>Bolidophyceae</taxon>
        <taxon>Parmales</taxon>
        <taxon>Triparmaceae</taxon>
        <taxon>Tetraparma</taxon>
    </lineage>
</organism>
<comment type="caution">
    <text evidence="3">The sequence shown here is derived from an EMBL/GenBank/DDBJ whole genome shotgun (WGS) entry which is preliminary data.</text>
</comment>
<proteinExistence type="predicted"/>
<keyword evidence="4" id="KW-1185">Reference proteome</keyword>
<evidence type="ECO:0000313" key="4">
    <source>
        <dbReference type="Proteomes" id="UP001165060"/>
    </source>
</evidence>
<feature type="compositionally biased region" description="Basic residues" evidence="1">
    <location>
        <begin position="168"/>
        <end position="184"/>
    </location>
</feature>
<evidence type="ECO:0000256" key="2">
    <source>
        <dbReference type="SAM" id="SignalP"/>
    </source>
</evidence>
<evidence type="ECO:0000256" key="1">
    <source>
        <dbReference type="SAM" id="MobiDB-lite"/>
    </source>
</evidence>
<dbReference type="EMBL" id="BRYB01002423">
    <property type="protein sequence ID" value="GMI19233.1"/>
    <property type="molecule type" value="Genomic_DNA"/>
</dbReference>
<gene>
    <name evidence="3" type="ORF">TeGR_g12643</name>
</gene>
<feature type="region of interest" description="Disordered" evidence="1">
    <location>
        <begin position="162"/>
        <end position="198"/>
    </location>
</feature>
<dbReference type="Proteomes" id="UP001165060">
    <property type="component" value="Unassembled WGS sequence"/>
</dbReference>
<feature type="signal peptide" evidence="2">
    <location>
        <begin position="1"/>
        <end position="15"/>
    </location>
</feature>
<reference evidence="3 4" key="1">
    <citation type="journal article" date="2023" name="Commun. Biol.">
        <title>Genome analysis of Parmales, the sister group of diatoms, reveals the evolutionary specialization of diatoms from phago-mixotrophs to photoautotrophs.</title>
        <authorList>
            <person name="Ban H."/>
            <person name="Sato S."/>
            <person name="Yoshikawa S."/>
            <person name="Yamada K."/>
            <person name="Nakamura Y."/>
            <person name="Ichinomiya M."/>
            <person name="Sato N."/>
            <person name="Blanc-Mathieu R."/>
            <person name="Endo H."/>
            <person name="Kuwata A."/>
            <person name="Ogata H."/>
        </authorList>
    </citation>
    <scope>NUCLEOTIDE SEQUENCE [LARGE SCALE GENOMIC DNA]</scope>
</reference>
<protein>
    <submittedName>
        <fullName evidence="3">Uncharacterized protein</fullName>
    </submittedName>
</protein>